<accession>A0A9W7W4H5</accession>
<evidence type="ECO:0000313" key="2">
    <source>
        <dbReference type="EMBL" id="KAH9836457.1"/>
    </source>
</evidence>
<evidence type="ECO:0000256" key="1">
    <source>
        <dbReference type="SAM" id="MobiDB-lite"/>
    </source>
</evidence>
<proteinExistence type="predicted"/>
<organism evidence="2 3">
    <name type="scientific">Teratosphaeria destructans</name>
    <dbReference type="NCBI Taxonomy" id="418781"/>
    <lineage>
        <taxon>Eukaryota</taxon>
        <taxon>Fungi</taxon>
        <taxon>Dikarya</taxon>
        <taxon>Ascomycota</taxon>
        <taxon>Pezizomycotina</taxon>
        <taxon>Dothideomycetes</taxon>
        <taxon>Dothideomycetidae</taxon>
        <taxon>Mycosphaerellales</taxon>
        <taxon>Teratosphaeriaceae</taxon>
        <taxon>Teratosphaeria</taxon>
    </lineage>
</organism>
<name>A0A9W7W4H5_9PEZI</name>
<dbReference type="AlphaFoldDB" id="A0A9W7W4H5"/>
<gene>
    <name evidence="2" type="ORF">Tdes44962_MAKER08451</name>
</gene>
<sequence>MQEMIGGNVLAYERTNRPPRYPQASTRTHDTTSTVLSSQGGVAVYVEAQHDLPRRPSPTDAAR</sequence>
<reference evidence="2 3" key="2">
    <citation type="journal article" date="2021" name="Curr. Genet.">
        <title>Genetic response to nitrogen starvation in the aggressive Eucalyptus foliar pathogen Teratosphaeria destructans.</title>
        <authorList>
            <person name="Havenga M."/>
            <person name="Wingfield B.D."/>
            <person name="Wingfield M.J."/>
            <person name="Dreyer L.L."/>
            <person name="Roets F."/>
            <person name="Aylward J."/>
        </authorList>
    </citation>
    <scope>NUCLEOTIDE SEQUENCE [LARGE SCALE GENOMIC DNA]</scope>
    <source>
        <strain evidence="2">CMW44962</strain>
    </source>
</reference>
<comment type="caution">
    <text evidence="2">The sequence shown here is derived from an EMBL/GenBank/DDBJ whole genome shotgun (WGS) entry which is preliminary data.</text>
</comment>
<reference evidence="2 3" key="1">
    <citation type="journal article" date="2018" name="IMA Fungus">
        <title>IMA Genome-F 10: Nine draft genome sequences of Claviceps purpurea s.lat., including C. arundinis, C. humidiphila, and C. cf. spartinae, pseudomolecules for the pitch canker pathogen Fusarium circinatum, draft genome of Davidsoniella eucalypti, Grosmannia galeiformis, Quambalaria eucalypti, and Teratosphaeria destructans.</title>
        <authorList>
            <person name="Wingfield B.D."/>
            <person name="Liu M."/>
            <person name="Nguyen H.D."/>
            <person name="Lane F.A."/>
            <person name="Morgan S.W."/>
            <person name="De Vos L."/>
            <person name="Wilken P.M."/>
            <person name="Duong T.A."/>
            <person name="Aylward J."/>
            <person name="Coetzee M.P."/>
            <person name="Dadej K."/>
            <person name="De Beer Z.W."/>
            <person name="Findlay W."/>
            <person name="Havenga M."/>
            <person name="Kolarik M."/>
            <person name="Menzies J.G."/>
            <person name="Naidoo K."/>
            <person name="Pochopski O."/>
            <person name="Shoukouhi P."/>
            <person name="Santana Q.C."/>
            <person name="Seifert K.A."/>
            <person name="Soal N."/>
            <person name="Steenkamp E.T."/>
            <person name="Tatham C.T."/>
            <person name="van der Nest M.A."/>
            <person name="Wingfield M.J."/>
        </authorList>
    </citation>
    <scope>NUCLEOTIDE SEQUENCE [LARGE SCALE GENOMIC DNA]</scope>
    <source>
        <strain evidence="2">CMW44962</strain>
    </source>
</reference>
<evidence type="ECO:0000313" key="3">
    <source>
        <dbReference type="Proteomes" id="UP001138500"/>
    </source>
</evidence>
<feature type="region of interest" description="Disordered" evidence="1">
    <location>
        <begin position="1"/>
        <end position="36"/>
    </location>
</feature>
<keyword evidence="3" id="KW-1185">Reference proteome</keyword>
<protein>
    <submittedName>
        <fullName evidence="2">Uncharacterized protein</fullName>
    </submittedName>
</protein>
<dbReference type="Proteomes" id="UP001138500">
    <property type="component" value="Unassembled WGS sequence"/>
</dbReference>
<feature type="compositionally biased region" description="Polar residues" evidence="1">
    <location>
        <begin position="23"/>
        <end position="36"/>
    </location>
</feature>
<dbReference type="EMBL" id="RIBY02000846">
    <property type="protein sequence ID" value="KAH9836457.1"/>
    <property type="molecule type" value="Genomic_DNA"/>
</dbReference>